<dbReference type="SUPFAM" id="SSF56801">
    <property type="entry name" value="Acetyl-CoA synthetase-like"/>
    <property type="match status" value="1"/>
</dbReference>
<comment type="similarity">
    <text evidence="1">Belongs to the ATP-dependent AMP-binding enzyme family.</text>
</comment>
<dbReference type="FunFam" id="3.30.300.30:FF:000007">
    <property type="entry name" value="4-coumarate--CoA ligase 2"/>
    <property type="match status" value="1"/>
</dbReference>
<reference evidence="4 5" key="1">
    <citation type="journal article" date="2021" name="BMC Genomics">
        <title>Telomere-to-telomere genome assembly of asparaginase-producing Trichoderma simmonsii.</title>
        <authorList>
            <person name="Chung D."/>
            <person name="Kwon Y.M."/>
            <person name="Yang Y."/>
        </authorList>
    </citation>
    <scope>NUCLEOTIDE SEQUENCE [LARGE SCALE GENOMIC DNA]</scope>
    <source>
        <strain evidence="4 5">GH-Sj1</strain>
    </source>
</reference>
<organism evidence="4 5">
    <name type="scientific">Trichoderma simmonsii</name>
    <dbReference type="NCBI Taxonomy" id="1491479"/>
    <lineage>
        <taxon>Eukaryota</taxon>
        <taxon>Fungi</taxon>
        <taxon>Dikarya</taxon>
        <taxon>Ascomycota</taxon>
        <taxon>Pezizomycotina</taxon>
        <taxon>Sordariomycetes</taxon>
        <taxon>Hypocreomycetidae</taxon>
        <taxon>Hypocreales</taxon>
        <taxon>Hypocreaceae</taxon>
        <taxon>Trichoderma</taxon>
    </lineage>
</organism>
<dbReference type="Pfam" id="PF13193">
    <property type="entry name" value="AMP-binding_C"/>
    <property type="match status" value="1"/>
</dbReference>
<evidence type="ECO:0000259" key="2">
    <source>
        <dbReference type="Pfam" id="PF00501"/>
    </source>
</evidence>
<name>A0A8G0PIG0_9HYPO</name>
<accession>A0A8G0PIG0</accession>
<dbReference type="PANTHER" id="PTHR24096:SF422">
    <property type="entry name" value="BCDNA.GH02901"/>
    <property type="match status" value="1"/>
</dbReference>
<dbReference type="InterPro" id="IPR000873">
    <property type="entry name" value="AMP-dep_synth/lig_dom"/>
</dbReference>
<dbReference type="Gene3D" id="3.40.50.12780">
    <property type="entry name" value="N-terminal domain of ligase-like"/>
    <property type="match status" value="1"/>
</dbReference>
<dbReference type="AlphaFoldDB" id="A0A8G0PIG0"/>
<protein>
    <submittedName>
        <fullName evidence="4">Uncharacterized protein</fullName>
    </submittedName>
</protein>
<dbReference type="GO" id="GO:0016405">
    <property type="term" value="F:CoA-ligase activity"/>
    <property type="evidence" value="ECO:0007669"/>
    <property type="project" value="TreeGrafter"/>
</dbReference>
<gene>
    <name evidence="4" type="ORF">H0G86_007551</name>
</gene>
<evidence type="ECO:0000259" key="3">
    <source>
        <dbReference type="Pfam" id="PF13193"/>
    </source>
</evidence>
<feature type="domain" description="AMP-binding enzyme C-terminal" evidence="3">
    <location>
        <begin position="476"/>
        <end position="557"/>
    </location>
</feature>
<evidence type="ECO:0000313" key="4">
    <source>
        <dbReference type="EMBL" id="QYT00470.1"/>
    </source>
</evidence>
<dbReference type="Pfam" id="PF00501">
    <property type="entry name" value="AMP-binding"/>
    <property type="match status" value="1"/>
</dbReference>
<dbReference type="InterPro" id="IPR025110">
    <property type="entry name" value="AMP-bd_C"/>
</dbReference>
<keyword evidence="5" id="KW-1185">Reference proteome</keyword>
<evidence type="ECO:0000313" key="5">
    <source>
        <dbReference type="Proteomes" id="UP000826661"/>
    </source>
</evidence>
<dbReference type="PANTHER" id="PTHR24096">
    <property type="entry name" value="LONG-CHAIN-FATTY-ACID--COA LIGASE"/>
    <property type="match status" value="1"/>
</dbReference>
<dbReference type="Proteomes" id="UP000826661">
    <property type="component" value="Chromosome IV"/>
</dbReference>
<sequence>MPFTTPSYIHKLPFNPPDSIPIHEFLFKDEDKYGRYPIENSRPPFTCGITGKSYSAAEVKNRIEWLSAALASELGFEVNSGSEFDKVIGLFSVNTIDTMTISWAAHRFSGVSSPISPSYSAAELARQLKTVKCKALFTCAMLLPTALEAASAANIPKTHVYLLEIPEKALKGAIVPTDIKSVDQLIAEGKKLAPLPQLKWEQGQGARQTAFLCSSSGTSGLPKNVMISHKNVIANTLQISTYESNYKSGKPESLLAVLPMSHSYALIVTGHSGVYRGYNAVVLPGFDLVDVLEAVQKLSIETLWMVPPMIVALIKNSAITAKYNLEHVKTTVVGASNLTKEVNEQFARFFPNCQLIQGYGLTETSVVVSMQNKADVMFGSSGHIFPGYEGRLVSRDGEEVTELETPGELLLRSPSVMLGYLDNEKATKETFTSDGWLRTGDLMEFRKSNDGHEHLFIVDRVKEMIKVRGLQISPTEVEALLLRHPCIADVCVVPIPDDSAGELPLAFIVRSSAGKEEDERVLKQKIHTFVNNELSEYKRLAGGIEFLEALPKSASGKTKRGEMKERAKEIFETGRAKALPKVLQVYVYGSSDDEDTEEDE</sequence>
<feature type="domain" description="AMP-dependent synthetase/ligase" evidence="2">
    <location>
        <begin position="51"/>
        <end position="421"/>
    </location>
</feature>
<dbReference type="Gene3D" id="3.30.300.30">
    <property type="match status" value="1"/>
</dbReference>
<dbReference type="EMBL" id="CP075867">
    <property type="protein sequence ID" value="QYT00470.1"/>
    <property type="molecule type" value="Genomic_DNA"/>
</dbReference>
<dbReference type="InterPro" id="IPR045851">
    <property type="entry name" value="AMP-bd_C_sf"/>
</dbReference>
<evidence type="ECO:0000256" key="1">
    <source>
        <dbReference type="ARBA" id="ARBA00006432"/>
    </source>
</evidence>
<dbReference type="InterPro" id="IPR042099">
    <property type="entry name" value="ANL_N_sf"/>
</dbReference>
<proteinExistence type="inferred from homology"/>